<dbReference type="NCBIfam" id="NF008909">
    <property type="entry name" value="PRK12273.1"/>
    <property type="match status" value="1"/>
</dbReference>
<feature type="domain" description="Fumarate lyase N-terminal" evidence="2">
    <location>
        <begin position="35"/>
        <end position="362"/>
    </location>
</feature>
<dbReference type="GO" id="GO:0005829">
    <property type="term" value="C:cytosol"/>
    <property type="evidence" value="ECO:0007669"/>
    <property type="project" value="TreeGrafter"/>
</dbReference>
<evidence type="ECO:0000259" key="2">
    <source>
        <dbReference type="Pfam" id="PF00206"/>
    </source>
</evidence>
<dbReference type="InterPro" id="IPR008948">
    <property type="entry name" value="L-Aspartase-like"/>
</dbReference>
<dbReference type="EC" id="4.3.1.1" evidence="4"/>
<name>A0A644UTL3_9ZZZZ</name>
<accession>A0A644UTL3</accession>
<evidence type="ECO:0000313" key="4">
    <source>
        <dbReference type="EMBL" id="MPL82399.1"/>
    </source>
</evidence>
<dbReference type="InterPro" id="IPR000362">
    <property type="entry name" value="Fumarate_lyase_fam"/>
</dbReference>
<dbReference type="PRINTS" id="PR00149">
    <property type="entry name" value="FUMRATELYASE"/>
</dbReference>
<dbReference type="EMBL" id="VSSQ01000162">
    <property type="protein sequence ID" value="MPL82399.1"/>
    <property type="molecule type" value="Genomic_DNA"/>
</dbReference>
<dbReference type="InterPro" id="IPR051546">
    <property type="entry name" value="Aspartate_Ammonia-Lyase"/>
</dbReference>
<dbReference type="PROSITE" id="PS00163">
    <property type="entry name" value="FUMARATE_LYASES"/>
    <property type="match status" value="1"/>
</dbReference>
<sequence>MCSSGKAGSVSSGAQSGVAQLNTQPYRQESDALGAVGVPLSAYWGVHTARALANFPLSGRAVRPELVRAMALVKLACCRANDELGYLPQPEAQAIADACREVAQGGLAHAFVVDALQGGAGTSTNMNMNEVLANRAEELLGGSLGSYARIDPLRHVNLHQSTNDVYPTAVRVAALFLLKDLEQAIAALQSAFQEKELAFRHILKVGRTQLQDAVPVTLGMECSAWAECLSRDRWRVFKCAERLRVVNLGGTAVGTGITAPRKYIFLVIEKLREVTGLGLSRAENLVDATQNVDPLVEVSGILKAHAVNLFKICADLRLLSSGPSAGIGELKLPARQAGSSIMPGKVNPVICEAASQAALRVMADDSAVTQAAFLGQLELNAFMPLLADCLLGSMHLLAQANTMLAENCVLGLEADEAACARHLGRSFATVTALVPVLGYALAGEIAAQAHKTGQSVRAVVLERGLMKAEDVDNLLSAEAATALGHR</sequence>
<keyword evidence="1 4" id="KW-0456">Lyase</keyword>
<dbReference type="Gene3D" id="1.10.275.10">
    <property type="entry name" value="Fumarase/aspartase (N-terminal domain)"/>
    <property type="match status" value="1"/>
</dbReference>
<protein>
    <submittedName>
        <fullName evidence="4">Aspartate ammonia-lyase</fullName>
        <ecNumber evidence="4">4.3.1.1</ecNumber>
    </submittedName>
</protein>
<dbReference type="InterPro" id="IPR018951">
    <property type="entry name" value="Fumarase_C_C"/>
</dbReference>
<dbReference type="Gene3D" id="1.20.200.10">
    <property type="entry name" value="Fumarase/aspartase (Central domain)"/>
    <property type="match status" value="1"/>
</dbReference>
<evidence type="ECO:0000259" key="3">
    <source>
        <dbReference type="Pfam" id="PF10415"/>
    </source>
</evidence>
<feature type="domain" description="Fumarase C C-terminal" evidence="3">
    <location>
        <begin position="430"/>
        <end position="479"/>
    </location>
</feature>
<evidence type="ECO:0000256" key="1">
    <source>
        <dbReference type="ARBA" id="ARBA00023239"/>
    </source>
</evidence>
<dbReference type="SUPFAM" id="SSF48557">
    <property type="entry name" value="L-aspartase-like"/>
    <property type="match status" value="1"/>
</dbReference>
<dbReference type="InterPro" id="IPR022761">
    <property type="entry name" value="Fumarate_lyase_N"/>
</dbReference>
<dbReference type="InterPro" id="IPR024083">
    <property type="entry name" value="Fumarase/histidase_N"/>
</dbReference>
<comment type="caution">
    <text evidence="4">The sequence shown here is derived from an EMBL/GenBank/DDBJ whole genome shotgun (WGS) entry which is preliminary data.</text>
</comment>
<dbReference type="PANTHER" id="PTHR42696:SF2">
    <property type="entry name" value="ASPARTATE AMMONIA-LYASE"/>
    <property type="match status" value="1"/>
</dbReference>
<dbReference type="GO" id="GO:0008797">
    <property type="term" value="F:aspartate ammonia-lyase activity"/>
    <property type="evidence" value="ECO:0007669"/>
    <property type="project" value="UniProtKB-EC"/>
</dbReference>
<dbReference type="GO" id="GO:0006531">
    <property type="term" value="P:aspartate metabolic process"/>
    <property type="evidence" value="ECO:0007669"/>
    <property type="project" value="TreeGrafter"/>
</dbReference>
<dbReference type="CDD" id="cd01357">
    <property type="entry name" value="Aspartase"/>
    <property type="match status" value="1"/>
</dbReference>
<dbReference type="Pfam" id="PF10415">
    <property type="entry name" value="FumaraseC_C"/>
    <property type="match status" value="1"/>
</dbReference>
<gene>
    <name evidence="4" type="primary">aspA_7</name>
    <name evidence="4" type="ORF">SDC9_28342</name>
</gene>
<dbReference type="FunFam" id="1.20.200.10:FF:000001">
    <property type="entry name" value="Fumarate hydratase, mitochondrial"/>
    <property type="match status" value="1"/>
</dbReference>
<dbReference type="Pfam" id="PF00206">
    <property type="entry name" value="Lyase_1"/>
    <property type="match status" value="1"/>
</dbReference>
<dbReference type="InterPro" id="IPR020557">
    <property type="entry name" value="Fumarate_lyase_CS"/>
</dbReference>
<proteinExistence type="predicted"/>
<dbReference type="Gene3D" id="1.10.40.30">
    <property type="entry name" value="Fumarase/aspartase (C-terminal domain)"/>
    <property type="match status" value="1"/>
</dbReference>
<dbReference type="PANTHER" id="PTHR42696">
    <property type="entry name" value="ASPARTATE AMMONIA-LYASE"/>
    <property type="match status" value="1"/>
</dbReference>
<dbReference type="GO" id="GO:0006099">
    <property type="term" value="P:tricarboxylic acid cycle"/>
    <property type="evidence" value="ECO:0007669"/>
    <property type="project" value="InterPro"/>
</dbReference>
<organism evidence="4">
    <name type="scientific">bioreactor metagenome</name>
    <dbReference type="NCBI Taxonomy" id="1076179"/>
    <lineage>
        <taxon>unclassified sequences</taxon>
        <taxon>metagenomes</taxon>
        <taxon>ecological metagenomes</taxon>
    </lineage>
</organism>
<dbReference type="AlphaFoldDB" id="A0A644UTL3"/>
<reference evidence="4" key="1">
    <citation type="submission" date="2019-08" db="EMBL/GenBank/DDBJ databases">
        <authorList>
            <person name="Kucharzyk K."/>
            <person name="Murdoch R.W."/>
            <person name="Higgins S."/>
            <person name="Loffler F."/>
        </authorList>
    </citation>
    <scope>NUCLEOTIDE SEQUENCE</scope>
</reference>